<dbReference type="AlphaFoldDB" id="A0A2G8SQU6"/>
<comment type="caution">
    <text evidence="2">The sequence shown here is derived from an EMBL/GenBank/DDBJ whole genome shotgun (WGS) entry which is preliminary data.</text>
</comment>
<feature type="compositionally biased region" description="Low complexity" evidence="1">
    <location>
        <begin position="89"/>
        <end position="106"/>
    </location>
</feature>
<organism evidence="2 3">
    <name type="scientific">Ganoderma sinense ZZ0214-1</name>
    <dbReference type="NCBI Taxonomy" id="1077348"/>
    <lineage>
        <taxon>Eukaryota</taxon>
        <taxon>Fungi</taxon>
        <taxon>Dikarya</taxon>
        <taxon>Basidiomycota</taxon>
        <taxon>Agaricomycotina</taxon>
        <taxon>Agaricomycetes</taxon>
        <taxon>Polyporales</taxon>
        <taxon>Polyporaceae</taxon>
        <taxon>Ganoderma</taxon>
    </lineage>
</organism>
<dbReference type="Proteomes" id="UP000230002">
    <property type="component" value="Unassembled WGS sequence"/>
</dbReference>
<keyword evidence="3" id="KW-1185">Reference proteome</keyword>
<protein>
    <submittedName>
        <fullName evidence="2">Uncharacterized protein</fullName>
    </submittedName>
</protein>
<proteinExistence type="predicted"/>
<feature type="compositionally biased region" description="Basic and acidic residues" evidence="1">
    <location>
        <begin position="1"/>
        <end position="10"/>
    </location>
</feature>
<evidence type="ECO:0000256" key="1">
    <source>
        <dbReference type="SAM" id="MobiDB-lite"/>
    </source>
</evidence>
<name>A0A2G8SQU6_9APHY</name>
<dbReference type="EMBL" id="AYKW01000002">
    <property type="protein sequence ID" value="PIL36139.1"/>
    <property type="molecule type" value="Genomic_DNA"/>
</dbReference>
<evidence type="ECO:0000313" key="3">
    <source>
        <dbReference type="Proteomes" id="UP000230002"/>
    </source>
</evidence>
<evidence type="ECO:0000313" key="2">
    <source>
        <dbReference type="EMBL" id="PIL36139.1"/>
    </source>
</evidence>
<gene>
    <name evidence="2" type="ORF">GSI_01799</name>
</gene>
<feature type="region of interest" description="Disordered" evidence="1">
    <location>
        <begin position="73"/>
        <end position="120"/>
    </location>
</feature>
<accession>A0A2G8SQU6</accession>
<dbReference type="OrthoDB" id="10448689at2759"/>
<reference evidence="2 3" key="1">
    <citation type="journal article" date="2015" name="Sci. Rep.">
        <title>Chromosome-level genome map provides insights into diverse defense mechanisms in the medicinal fungus Ganoderma sinense.</title>
        <authorList>
            <person name="Zhu Y."/>
            <person name="Xu J."/>
            <person name="Sun C."/>
            <person name="Zhou S."/>
            <person name="Xu H."/>
            <person name="Nelson D.R."/>
            <person name="Qian J."/>
            <person name="Song J."/>
            <person name="Luo H."/>
            <person name="Xiang L."/>
            <person name="Li Y."/>
            <person name="Xu Z."/>
            <person name="Ji A."/>
            <person name="Wang L."/>
            <person name="Lu S."/>
            <person name="Hayward A."/>
            <person name="Sun W."/>
            <person name="Li X."/>
            <person name="Schwartz D.C."/>
            <person name="Wang Y."/>
            <person name="Chen S."/>
        </authorList>
    </citation>
    <scope>NUCLEOTIDE SEQUENCE [LARGE SCALE GENOMIC DNA]</scope>
    <source>
        <strain evidence="2 3">ZZ0214-1</strain>
    </source>
</reference>
<sequence>MCSRPPREPRSCANRARPLPSLCADSDSEVRGPAVGVGEGRPISEPIGGAALIDTAVLITILLIPSASPLSFLGRGPCPPQRSPRNSLSGSPSTSSARHTSSHPPASLVPLTSFRSRGPPYGAASLVWARGMRRPRFASTPDQ</sequence>
<feature type="region of interest" description="Disordered" evidence="1">
    <location>
        <begin position="1"/>
        <end position="45"/>
    </location>
</feature>